<accession>A0A9Q3DTF6</accession>
<gene>
    <name evidence="1" type="ORF">O181_049986</name>
</gene>
<name>A0A9Q3DTF6_9BASI</name>
<dbReference type="OrthoDB" id="2273864at2759"/>
<evidence type="ECO:0000313" key="1">
    <source>
        <dbReference type="EMBL" id="MBW0510271.1"/>
    </source>
</evidence>
<protein>
    <submittedName>
        <fullName evidence="1">Uncharacterized protein</fullName>
    </submittedName>
</protein>
<dbReference type="EMBL" id="AVOT02021450">
    <property type="protein sequence ID" value="MBW0510271.1"/>
    <property type="molecule type" value="Genomic_DNA"/>
</dbReference>
<dbReference type="Gene3D" id="3.30.420.10">
    <property type="entry name" value="Ribonuclease H-like superfamily/Ribonuclease H"/>
    <property type="match status" value="1"/>
</dbReference>
<evidence type="ECO:0000313" key="2">
    <source>
        <dbReference type="Proteomes" id="UP000765509"/>
    </source>
</evidence>
<comment type="caution">
    <text evidence="1">The sequence shown here is derived from an EMBL/GenBank/DDBJ whole genome shotgun (WGS) entry which is preliminary data.</text>
</comment>
<sequence>MSWVTAIPPGGDRSFNECLVLVDRYRKTPMLLQFHKDDTAMDKTIMIWNGVISNTGLLKNITILKPDGLAEIMIQNLEEMIRIFCAYGLEFKDSDCFTHSWCTSIPTLELAYKTSIHSSTGKTPEIL</sequence>
<proteinExistence type="predicted"/>
<dbReference type="GO" id="GO:0003676">
    <property type="term" value="F:nucleic acid binding"/>
    <property type="evidence" value="ECO:0007669"/>
    <property type="project" value="InterPro"/>
</dbReference>
<reference evidence="1" key="1">
    <citation type="submission" date="2021-03" db="EMBL/GenBank/DDBJ databases">
        <title>Draft genome sequence of rust myrtle Austropuccinia psidii MF-1, a brazilian biotype.</title>
        <authorList>
            <person name="Quecine M.C."/>
            <person name="Pachon D.M.R."/>
            <person name="Bonatelli M.L."/>
            <person name="Correr F.H."/>
            <person name="Franceschini L.M."/>
            <person name="Leite T.F."/>
            <person name="Margarido G.R.A."/>
            <person name="Almeida C.A."/>
            <person name="Ferrarezi J.A."/>
            <person name="Labate C.A."/>
        </authorList>
    </citation>
    <scope>NUCLEOTIDE SEQUENCE</scope>
    <source>
        <strain evidence="1">MF-1</strain>
    </source>
</reference>
<keyword evidence="2" id="KW-1185">Reference proteome</keyword>
<dbReference type="Proteomes" id="UP000765509">
    <property type="component" value="Unassembled WGS sequence"/>
</dbReference>
<dbReference type="InterPro" id="IPR036397">
    <property type="entry name" value="RNaseH_sf"/>
</dbReference>
<dbReference type="AlphaFoldDB" id="A0A9Q3DTF6"/>
<organism evidence="1 2">
    <name type="scientific">Austropuccinia psidii MF-1</name>
    <dbReference type="NCBI Taxonomy" id="1389203"/>
    <lineage>
        <taxon>Eukaryota</taxon>
        <taxon>Fungi</taxon>
        <taxon>Dikarya</taxon>
        <taxon>Basidiomycota</taxon>
        <taxon>Pucciniomycotina</taxon>
        <taxon>Pucciniomycetes</taxon>
        <taxon>Pucciniales</taxon>
        <taxon>Sphaerophragmiaceae</taxon>
        <taxon>Austropuccinia</taxon>
    </lineage>
</organism>